<feature type="transmembrane region" description="Helical" evidence="1">
    <location>
        <begin position="268"/>
        <end position="284"/>
    </location>
</feature>
<keyword evidence="1" id="KW-1133">Transmembrane helix</keyword>
<gene>
    <name evidence="2" type="ORF">CRX69_25045</name>
</gene>
<name>A0ABN5K2L4_9PSED</name>
<evidence type="ECO:0000313" key="2">
    <source>
        <dbReference type="EMBL" id="AVU78278.1"/>
    </source>
</evidence>
<sequence>MHQLKAKNSTTNYNRPAINITPLKVTMNKKVILCAWICATSIIQIFLDKVIFPENDKIQYREMELYRPRADFEYKLTELLKSIRTNQYYEKLNIENTKRTIDTAYIHTLLEYHREIVQLYDVAGSKEILLALQEMGTDIVRMSKSIGYNTCVPSDQFSNFNTSAKEIAPLIDKLSSIKENILNFDEKIRKAKPDHLENGKFDTEAAAEKVRLLIELMKDPYLYVRFNNKDPISDFQKYINDFDTIHETYRTCAANYAERNEHNNHIKLFYQIMTFLILTILMYRKDLL</sequence>
<dbReference type="RefSeq" id="WP_107323070.1">
    <property type="nucleotide sequence ID" value="NZ_CP024081.1"/>
</dbReference>
<accession>A0ABN5K2L4</accession>
<keyword evidence="3" id="KW-1185">Reference proteome</keyword>
<evidence type="ECO:0000256" key="1">
    <source>
        <dbReference type="SAM" id="Phobius"/>
    </source>
</evidence>
<keyword evidence="1" id="KW-0472">Membrane</keyword>
<dbReference type="EMBL" id="CP024081">
    <property type="protein sequence ID" value="AVU78278.1"/>
    <property type="molecule type" value="Genomic_DNA"/>
</dbReference>
<evidence type="ECO:0000313" key="3">
    <source>
        <dbReference type="Proteomes" id="UP000241936"/>
    </source>
</evidence>
<proteinExistence type="predicted"/>
<reference evidence="2 3" key="1">
    <citation type="journal article" date="2018" name="Front. Microbiol.">
        <title>Pseudomonas rhizophila S211, a New Plant Growth-Promoting Rhizobacterium with Potential in Pesticide-Bioremediation.</title>
        <authorList>
            <person name="Hassen W."/>
            <person name="Neifar M."/>
            <person name="Cherif H."/>
            <person name="Najjari A."/>
            <person name="Chouchane H."/>
            <person name="Driouich R.C."/>
            <person name="Salah A."/>
            <person name="Naili F."/>
            <person name="Mosbah A."/>
            <person name="Souissi Y."/>
            <person name="Raddadi N."/>
            <person name="Ouzari H.I."/>
            <person name="Fava F."/>
            <person name="Cherif A."/>
        </authorList>
    </citation>
    <scope>NUCLEOTIDE SEQUENCE [LARGE SCALE GENOMIC DNA]</scope>
    <source>
        <strain evidence="2 3">S211</strain>
    </source>
</reference>
<keyword evidence="1" id="KW-0812">Transmembrane</keyword>
<protein>
    <submittedName>
        <fullName evidence="2">Uncharacterized protein</fullName>
    </submittedName>
</protein>
<dbReference type="Proteomes" id="UP000241936">
    <property type="component" value="Chromosome"/>
</dbReference>
<organism evidence="2 3">
    <name type="scientific">Pseudomonas rhizophila</name>
    <dbReference type="NCBI Taxonomy" id="2045200"/>
    <lineage>
        <taxon>Bacteria</taxon>
        <taxon>Pseudomonadati</taxon>
        <taxon>Pseudomonadota</taxon>
        <taxon>Gammaproteobacteria</taxon>
        <taxon>Pseudomonadales</taxon>
        <taxon>Pseudomonadaceae</taxon>
        <taxon>Pseudomonas</taxon>
    </lineage>
</organism>